<dbReference type="GO" id="GO:0055085">
    <property type="term" value="P:transmembrane transport"/>
    <property type="evidence" value="ECO:0007669"/>
    <property type="project" value="TreeGrafter"/>
</dbReference>
<organism evidence="7 8">
    <name type="scientific">Candidatus Jidaibacter acanthamoebae</name>
    <dbReference type="NCBI Taxonomy" id="86105"/>
    <lineage>
        <taxon>Bacteria</taxon>
        <taxon>Pseudomonadati</taxon>
        <taxon>Pseudomonadota</taxon>
        <taxon>Alphaproteobacteria</taxon>
        <taxon>Rickettsiales</taxon>
        <taxon>Candidatus Midichloriaceae</taxon>
        <taxon>Candidatus Jidaibacter</taxon>
    </lineage>
</organism>
<evidence type="ECO:0000313" key="8">
    <source>
        <dbReference type="Proteomes" id="UP000031258"/>
    </source>
</evidence>
<evidence type="ECO:0000256" key="2">
    <source>
        <dbReference type="ARBA" id="ARBA00009773"/>
    </source>
</evidence>
<dbReference type="OrthoDB" id="5792512at2"/>
<keyword evidence="3 6" id="KW-0812">Transmembrane</keyword>
<feature type="transmembrane region" description="Helical" evidence="6">
    <location>
        <begin position="301"/>
        <end position="334"/>
    </location>
</feature>
<feature type="transmembrane region" description="Helical" evidence="6">
    <location>
        <begin position="143"/>
        <end position="168"/>
    </location>
</feature>
<feature type="transmembrane region" description="Helical" evidence="6">
    <location>
        <begin position="210"/>
        <end position="228"/>
    </location>
</feature>
<name>A0A0C1R1J2_9RICK</name>
<sequence length="351" mass="39164">MLKDKTFLIGLGVLVLLYLSYLIKGIMLPFVMALVFAYLLDPFVRKLRYFKISRTMGTIFVTLVFFIIVGFILMMIVPMMYNQIYKLTDFLLKYKSSLNNQIVPTLIYKIKGIPPEYTSRIEQGLSDASGYIVTFTTNLLKEIFHSGAAAVNTISLTLLTPIITFYVLRDWEKIPRTVKTFVPKRFYNSANRLFKELDITLSGYLRGQTYVCLILGCYYATALSIMGLESGLSLGILTGMFSFIPFVGILFGTTLAVITAALQFQSLSHVIGVIAIFVSGQIMEGSFITPKLIGDKVGLHPVWIIFGLLALGALFGFIGVLVAVPLTAIVGVVIRFAITKYKQSKFYNSLL</sequence>
<evidence type="ECO:0008006" key="9">
    <source>
        <dbReference type="Google" id="ProtNLM"/>
    </source>
</evidence>
<keyword evidence="5 6" id="KW-0472">Membrane</keyword>
<feature type="transmembrane region" description="Helical" evidence="6">
    <location>
        <begin position="270"/>
        <end position="289"/>
    </location>
</feature>
<feature type="transmembrane region" description="Helical" evidence="6">
    <location>
        <begin position="6"/>
        <end position="39"/>
    </location>
</feature>
<evidence type="ECO:0000313" key="7">
    <source>
        <dbReference type="EMBL" id="KIE06155.1"/>
    </source>
</evidence>
<feature type="transmembrane region" description="Helical" evidence="6">
    <location>
        <begin position="59"/>
        <end position="81"/>
    </location>
</feature>
<comment type="caution">
    <text evidence="7">The sequence shown here is derived from an EMBL/GenBank/DDBJ whole genome shotgun (WGS) entry which is preliminary data.</text>
</comment>
<keyword evidence="4 6" id="KW-1133">Transmembrane helix</keyword>
<dbReference type="InterPro" id="IPR002549">
    <property type="entry name" value="AI-2E-like"/>
</dbReference>
<evidence type="ECO:0000256" key="5">
    <source>
        <dbReference type="ARBA" id="ARBA00023136"/>
    </source>
</evidence>
<evidence type="ECO:0000256" key="4">
    <source>
        <dbReference type="ARBA" id="ARBA00022989"/>
    </source>
</evidence>
<dbReference type="Pfam" id="PF01594">
    <property type="entry name" value="AI-2E_transport"/>
    <property type="match status" value="1"/>
</dbReference>
<dbReference type="Proteomes" id="UP000031258">
    <property type="component" value="Unassembled WGS sequence"/>
</dbReference>
<keyword evidence="8" id="KW-1185">Reference proteome</keyword>
<comment type="subcellular location">
    <subcellularLocation>
        <location evidence="1">Membrane</location>
        <topology evidence="1">Multi-pass membrane protein</topology>
    </subcellularLocation>
</comment>
<dbReference type="AlphaFoldDB" id="A0A0C1R1J2"/>
<evidence type="ECO:0000256" key="3">
    <source>
        <dbReference type="ARBA" id="ARBA00022692"/>
    </source>
</evidence>
<gene>
    <name evidence="7" type="ORF">NF27_BK00760</name>
</gene>
<evidence type="ECO:0000256" key="1">
    <source>
        <dbReference type="ARBA" id="ARBA00004141"/>
    </source>
</evidence>
<accession>A0A0C1R1J2</accession>
<dbReference type="GO" id="GO:0016020">
    <property type="term" value="C:membrane"/>
    <property type="evidence" value="ECO:0007669"/>
    <property type="project" value="UniProtKB-SubCell"/>
</dbReference>
<comment type="similarity">
    <text evidence="2">Belongs to the autoinducer-2 exporter (AI-2E) (TC 2.A.86) family.</text>
</comment>
<protein>
    <recommendedName>
        <fullName evidence="9">AI-2E family transporter</fullName>
    </recommendedName>
</protein>
<reference evidence="7 8" key="1">
    <citation type="submission" date="2014-11" db="EMBL/GenBank/DDBJ databases">
        <title>A Rickettsiales Symbiont of Amoebae With Ancient Features.</title>
        <authorList>
            <person name="Schulz F."/>
            <person name="Martijn J."/>
            <person name="Wascher F."/>
            <person name="Kostanjsek R."/>
            <person name="Ettema T.J."/>
            <person name="Horn M."/>
        </authorList>
    </citation>
    <scope>NUCLEOTIDE SEQUENCE [LARGE SCALE GENOMIC DNA]</scope>
    <source>
        <strain evidence="7 8">UWC36</strain>
    </source>
</reference>
<dbReference type="PANTHER" id="PTHR21716">
    <property type="entry name" value="TRANSMEMBRANE PROTEIN"/>
    <property type="match status" value="1"/>
</dbReference>
<dbReference type="RefSeq" id="WP_039454740.1">
    <property type="nucleotide sequence ID" value="NZ_JSWE01000036.1"/>
</dbReference>
<proteinExistence type="inferred from homology"/>
<dbReference type="EMBL" id="JSWE01000036">
    <property type="protein sequence ID" value="KIE06155.1"/>
    <property type="molecule type" value="Genomic_DNA"/>
</dbReference>
<dbReference type="PANTHER" id="PTHR21716:SF64">
    <property type="entry name" value="AI-2 TRANSPORT PROTEIN TQSA"/>
    <property type="match status" value="1"/>
</dbReference>
<feature type="transmembrane region" description="Helical" evidence="6">
    <location>
        <begin position="234"/>
        <end position="258"/>
    </location>
</feature>
<evidence type="ECO:0000256" key="6">
    <source>
        <dbReference type="SAM" id="Phobius"/>
    </source>
</evidence>
<dbReference type="STRING" id="86105.NF27_BK00760"/>